<accession>A0A2M8LUX5</accession>
<comment type="caution">
    <text evidence="2">The sequence shown here is derived from an EMBL/GenBank/DDBJ whole genome shotgun (WGS) entry which is preliminary data.</text>
</comment>
<protein>
    <submittedName>
        <fullName evidence="2">Uncharacterized protein</fullName>
    </submittedName>
</protein>
<dbReference type="EMBL" id="PGGW01000061">
    <property type="protein sequence ID" value="PJE95758.1"/>
    <property type="molecule type" value="Genomic_DNA"/>
</dbReference>
<reference evidence="2 3" key="1">
    <citation type="submission" date="2017-11" db="EMBL/GenBank/DDBJ databases">
        <title>Streptomyces carmine sp. nov., a novel actinomycete isolated from Sophora alopecuroides in Xinjiang, China.</title>
        <authorList>
            <person name="Wang Y."/>
            <person name="Luo X."/>
            <person name="Wan C."/>
            <person name="Zhang L."/>
        </authorList>
    </citation>
    <scope>NUCLEOTIDE SEQUENCE [LARGE SCALE GENOMIC DNA]</scope>
    <source>
        <strain evidence="2 3">TRM SA0054</strain>
    </source>
</reference>
<dbReference type="Proteomes" id="UP000230407">
    <property type="component" value="Unassembled WGS sequence"/>
</dbReference>
<feature type="transmembrane region" description="Helical" evidence="1">
    <location>
        <begin position="182"/>
        <end position="202"/>
    </location>
</feature>
<proteinExistence type="predicted"/>
<evidence type="ECO:0000256" key="1">
    <source>
        <dbReference type="SAM" id="Phobius"/>
    </source>
</evidence>
<gene>
    <name evidence="2" type="ORF">CUT44_21070</name>
</gene>
<organism evidence="2 3">
    <name type="scientific">Streptomyces carminius</name>
    <dbReference type="NCBI Taxonomy" id="2665496"/>
    <lineage>
        <taxon>Bacteria</taxon>
        <taxon>Bacillati</taxon>
        <taxon>Actinomycetota</taxon>
        <taxon>Actinomycetes</taxon>
        <taxon>Kitasatosporales</taxon>
        <taxon>Streptomycetaceae</taxon>
        <taxon>Streptomyces</taxon>
    </lineage>
</organism>
<keyword evidence="3" id="KW-1185">Reference proteome</keyword>
<name>A0A2M8LUX5_9ACTN</name>
<dbReference type="AlphaFoldDB" id="A0A2M8LUX5"/>
<keyword evidence="1" id="KW-1133">Transmembrane helix</keyword>
<evidence type="ECO:0000313" key="3">
    <source>
        <dbReference type="Proteomes" id="UP000230407"/>
    </source>
</evidence>
<keyword evidence="1" id="KW-0472">Membrane</keyword>
<feature type="transmembrane region" description="Helical" evidence="1">
    <location>
        <begin position="302"/>
        <end position="320"/>
    </location>
</feature>
<dbReference type="RefSeq" id="WP_100203483.1">
    <property type="nucleotide sequence ID" value="NZ_PGGW01000061.1"/>
</dbReference>
<evidence type="ECO:0000313" key="2">
    <source>
        <dbReference type="EMBL" id="PJE95758.1"/>
    </source>
</evidence>
<keyword evidence="1" id="KW-0812">Transmembrane</keyword>
<feature type="transmembrane region" description="Helical" evidence="1">
    <location>
        <begin position="214"/>
        <end position="236"/>
    </location>
</feature>
<sequence>MGTRRLLVRRLRELLVLAALATAALAWAYDGIHRHPEEVRDRTAPAVLEVAAARSALMSAHLAAERYLDSGLADGTGTDEEYRIQITAAVQNLSQIADRQVAGEDGRRTLSTVNALLAVYQEAVGQAVEHADGLTALSGAWFLRAEDVLYRKETGILFRLQELQQAQRGRLAEQTVFTGGRWTPWALAGAALLVLAAALTVTQYQLHRRFPQRLNPWLLTVCALLLASALPAWWAWQTQVRLDEARGELAAVIAVQQRAVADDKAGRELTARQMATLVDRTAVARERVRRGMGATSGRTGRAVLIPAGGAVAAVLSWAGLQRHLVQYRFRP</sequence>